<proteinExistence type="predicted"/>
<dbReference type="AlphaFoldDB" id="A0AAD5D6Z5"/>
<protein>
    <submittedName>
        <fullName evidence="1">Uncharacterized protein</fullName>
    </submittedName>
</protein>
<keyword evidence="2" id="KW-1185">Reference proteome</keyword>
<comment type="caution">
    <text evidence="1">The sequence shown here is derived from an EMBL/GenBank/DDBJ whole genome shotgun (WGS) entry which is preliminary data.</text>
</comment>
<gene>
    <name evidence="1" type="ORF">M8C21_023023</name>
</gene>
<evidence type="ECO:0000313" key="2">
    <source>
        <dbReference type="Proteomes" id="UP001206925"/>
    </source>
</evidence>
<organism evidence="1 2">
    <name type="scientific">Ambrosia artemisiifolia</name>
    <name type="common">Common ragweed</name>
    <dbReference type="NCBI Taxonomy" id="4212"/>
    <lineage>
        <taxon>Eukaryota</taxon>
        <taxon>Viridiplantae</taxon>
        <taxon>Streptophyta</taxon>
        <taxon>Embryophyta</taxon>
        <taxon>Tracheophyta</taxon>
        <taxon>Spermatophyta</taxon>
        <taxon>Magnoliopsida</taxon>
        <taxon>eudicotyledons</taxon>
        <taxon>Gunneridae</taxon>
        <taxon>Pentapetalae</taxon>
        <taxon>asterids</taxon>
        <taxon>campanulids</taxon>
        <taxon>Asterales</taxon>
        <taxon>Asteraceae</taxon>
        <taxon>Asteroideae</taxon>
        <taxon>Heliantheae alliance</taxon>
        <taxon>Heliantheae</taxon>
        <taxon>Ambrosia</taxon>
    </lineage>
</organism>
<dbReference type="EMBL" id="JAMZMK010001055">
    <property type="protein sequence ID" value="KAI7755528.1"/>
    <property type="molecule type" value="Genomic_DNA"/>
</dbReference>
<sequence>MHLSPLMLSAHTHTHDKNKHSISNHSFAATGNPTLRKRIHRRRWVLKRESEDGVGKCGGVGVGVGVEVGAMAVEVNAKLEKKVVATCNGSLRYECQSLATGIDVASFIVVIGSCPKLRLGVGL</sequence>
<evidence type="ECO:0000313" key="1">
    <source>
        <dbReference type="EMBL" id="KAI7755528.1"/>
    </source>
</evidence>
<dbReference type="Proteomes" id="UP001206925">
    <property type="component" value="Unassembled WGS sequence"/>
</dbReference>
<name>A0AAD5D6Z5_AMBAR</name>
<accession>A0AAD5D6Z5</accession>
<reference evidence="1" key="1">
    <citation type="submission" date="2022-06" db="EMBL/GenBank/DDBJ databases">
        <title>Uncovering the hologenomic basis of an extraordinary plant invasion.</title>
        <authorList>
            <person name="Bieker V.C."/>
            <person name="Martin M.D."/>
            <person name="Gilbert T."/>
            <person name="Hodgins K."/>
            <person name="Battlay P."/>
            <person name="Petersen B."/>
            <person name="Wilson J."/>
        </authorList>
    </citation>
    <scope>NUCLEOTIDE SEQUENCE</scope>
    <source>
        <strain evidence="1">AA19_3_7</strain>
        <tissue evidence="1">Leaf</tissue>
    </source>
</reference>